<name>A0ABP7S6M2_9ACTN</name>
<organism evidence="1 2">
    <name type="scientific">Streptomyces plumbiresistens</name>
    <dbReference type="NCBI Taxonomy" id="511811"/>
    <lineage>
        <taxon>Bacteria</taxon>
        <taxon>Bacillati</taxon>
        <taxon>Actinomycetota</taxon>
        <taxon>Actinomycetes</taxon>
        <taxon>Kitasatosporales</taxon>
        <taxon>Streptomycetaceae</taxon>
        <taxon>Streptomyces</taxon>
    </lineage>
</organism>
<evidence type="ECO:0008006" key="3">
    <source>
        <dbReference type="Google" id="ProtNLM"/>
    </source>
</evidence>
<comment type="caution">
    <text evidence="1">The sequence shown here is derived from an EMBL/GenBank/DDBJ whole genome shotgun (WGS) entry which is preliminary data.</text>
</comment>
<sequence>MTPLMVVKVYPFACIFSMYWGSALIVCSRSPPASCISTAAPSVPDGVAHVTIFETPGFFQSSLSVSTKTLV</sequence>
<protein>
    <recommendedName>
        <fullName evidence="3">Secreted protein</fullName>
    </recommendedName>
</protein>
<dbReference type="EMBL" id="BAAAZX010000016">
    <property type="protein sequence ID" value="GAA4007453.1"/>
    <property type="molecule type" value="Genomic_DNA"/>
</dbReference>
<evidence type="ECO:0000313" key="1">
    <source>
        <dbReference type="EMBL" id="GAA4007453.1"/>
    </source>
</evidence>
<proteinExistence type="predicted"/>
<keyword evidence="2" id="KW-1185">Reference proteome</keyword>
<reference evidence="2" key="1">
    <citation type="journal article" date="2019" name="Int. J. Syst. Evol. Microbiol.">
        <title>The Global Catalogue of Microorganisms (GCM) 10K type strain sequencing project: providing services to taxonomists for standard genome sequencing and annotation.</title>
        <authorList>
            <consortium name="The Broad Institute Genomics Platform"/>
            <consortium name="The Broad Institute Genome Sequencing Center for Infectious Disease"/>
            <person name="Wu L."/>
            <person name="Ma J."/>
        </authorList>
    </citation>
    <scope>NUCLEOTIDE SEQUENCE [LARGE SCALE GENOMIC DNA]</scope>
    <source>
        <strain evidence="2">JCM 16924</strain>
    </source>
</reference>
<dbReference type="Proteomes" id="UP001500456">
    <property type="component" value="Unassembled WGS sequence"/>
</dbReference>
<accession>A0ABP7S6M2</accession>
<evidence type="ECO:0000313" key="2">
    <source>
        <dbReference type="Proteomes" id="UP001500456"/>
    </source>
</evidence>
<gene>
    <name evidence="1" type="ORF">GCM10022232_54520</name>
</gene>